<gene>
    <name evidence="3" type="ORF">GH714_035063</name>
</gene>
<dbReference type="GO" id="GO:0003747">
    <property type="term" value="F:translation release factor activity"/>
    <property type="evidence" value="ECO:0007669"/>
    <property type="project" value="InterPro"/>
</dbReference>
<reference evidence="3 4" key="1">
    <citation type="journal article" date="2020" name="Mol. Plant">
        <title>The Chromosome-Based Rubber Tree Genome Provides New Insights into Spurge Genome Evolution and Rubber Biosynthesis.</title>
        <authorList>
            <person name="Liu J."/>
            <person name="Shi C."/>
            <person name="Shi C.C."/>
            <person name="Li W."/>
            <person name="Zhang Q.J."/>
            <person name="Zhang Y."/>
            <person name="Li K."/>
            <person name="Lu H.F."/>
            <person name="Shi C."/>
            <person name="Zhu S.T."/>
            <person name="Xiao Z.Y."/>
            <person name="Nan H."/>
            <person name="Yue Y."/>
            <person name="Zhu X.G."/>
            <person name="Wu Y."/>
            <person name="Hong X.N."/>
            <person name="Fan G.Y."/>
            <person name="Tong Y."/>
            <person name="Zhang D."/>
            <person name="Mao C.L."/>
            <person name="Liu Y.L."/>
            <person name="Hao S.J."/>
            <person name="Liu W.Q."/>
            <person name="Lv M.Q."/>
            <person name="Zhang H.B."/>
            <person name="Liu Y."/>
            <person name="Hu-Tang G.R."/>
            <person name="Wang J.P."/>
            <person name="Wang J.H."/>
            <person name="Sun Y.H."/>
            <person name="Ni S.B."/>
            <person name="Chen W.B."/>
            <person name="Zhang X.C."/>
            <person name="Jiao Y.N."/>
            <person name="Eichler E.E."/>
            <person name="Li G.H."/>
            <person name="Liu X."/>
            <person name="Gao L.Z."/>
        </authorList>
    </citation>
    <scope>NUCLEOTIDE SEQUENCE [LARGE SCALE GENOMIC DNA]</scope>
    <source>
        <strain evidence="4">cv. GT1</strain>
        <tissue evidence="3">Leaf</tissue>
    </source>
</reference>
<feature type="domain" description="Peptide chain release factor" evidence="2">
    <location>
        <begin position="136"/>
        <end position="249"/>
    </location>
</feature>
<dbReference type="SMART" id="SM00937">
    <property type="entry name" value="PCRF"/>
    <property type="match status" value="1"/>
</dbReference>
<dbReference type="PANTHER" id="PTHR43116">
    <property type="entry name" value="PEPTIDE CHAIN RELEASE FACTOR 2"/>
    <property type="match status" value="1"/>
</dbReference>
<evidence type="ECO:0000313" key="3">
    <source>
        <dbReference type="EMBL" id="KAF2308085.1"/>
    </source>
</evidence>
<dbReference type="InterPro" id="IPR005139">
    <property type="entry name" value="PCRF"/>
</dbReference>
<evidence type="ECO:0000313" key="4">
    <source>
        <dbReference type="Proteomes" id="UP000467840"/>
    </source>
</evidence>
<protein>
    <recommendedName>
        <fullName evidence="2">Peptide chain release factor domain-containing protein</fullName>
    </recommendedName>
</protein>
<dbReference type="Gene3D" id="3.30.70.1660">
    <property type="match status" value="1"/>
</dbReference>
<evidence type="ECO:0000259" key="2">
    <source>
        <dbReference type="SMART" id="SM00937"/>
    </source>
</evidence>
<proteinExistence type="inferred from homology"/>
<comment type="caution">
    <text evidence="3">The sequence shown here is derived from an EMBL/GenBank/DDBJ whole genome shotgun (WGS) entry which is preliminary data.</text>
</comment>
<dbReference type="InterPro" id="IPR045853">
    <property type="entry name" value="Pep_chain_release_fac_I_sf"/>
</dbReference>
<dbReference type="Gene3D" id="3.30.160.20">
    <property type="match status" value="1"/>
</dbReference>
<keyword evidence="4" id="KW-1185">Reference proteome</keyword>
<dbReference type="PANTHER" id="PTHR43116:SF4">
    <property type="entry name" value="PEPTIDE CHAIN RELEASE FACTOR PRFB3, CHLOROPLASTIC"/>
    <property type="match status" value="1"/>
</dbReference>
<evidence type="ECO:0000256" key="1">
    <source>
        <dbReference type="ARBA" id="ARBA00010835"/>
    </source>
</evidence>
<comment type="similarity">
    <text evidence="1">Belongs to the prokaryotic/mitochondrial release factor family.</text>
</comment>
<dbReference type="Proteomes" id="UP000467840">
    <property type="component" value="Chromosome 9"/>
</dbReference>
<dbReference type="Pfam" id="PF00472">
    <property type="entry name" value="RF-1"/>
    <property type="match status" value="1"/>
</dbReference>
<dbReference type="AlphaFoldDB" id="A0A6A6M651"/>
<dbReference type="GO" id="GO:0005737">
    <property type="term" value="C:cytoplasm"/>
    <property type="evidence" value="ECO:0007669"/>
    <property type="project" value="UniProtKB-ARBA"/>
</dbReference>
<name>A0A6A6M651_HEVBR</name>
<accession>A0A6A6M651</accession>
<dbReference type="EMBL" id="JAAGAX010000008">
    <property type="protein sequence ID" value="KAF2308085.1"/>
    <property type="molecule type" value="Genomic_DNA"/>
</dbReference>
<dbReference type="InterPro" id="IPR000352">
    <property type="entry name" value="Pep_chain_release_fac_I"/>
</dbReference>
<dbReference type="SUPFAM" id="SSF75620">
    <property type="entry name" value="Release factor"/>
    <property type="match status" value="1"/>
</dbReference>
<sequence length="442" mass="50239">MLAEPAFLSRAASTCLKWQSSTRNTNKSHAKLLIYARIRPSHSMDDENKVYKELGFFSLKKKIEDAVLRAEMSAPTALELEEVRRIKQEEIMRDCNLWDDPVKSNEILGRFADSAKAIDSLKDLKYKVEEAKLISQLAEVEGINYQLFKQAYSASLDVNKFLDQYEMMKLLKGPYDMEGACVIIKAGSGGLNDEKWAEDLLNMYIKWAKKLGYKGRLVEKNPSMTGYGRVQLATIEFEFECAYGYLSGERGIHCMINSQNGPVQYENSSACVDVVPLFLGTFSNLQINDEDLIISSSLLRKEKSPTKPTVCIQHIPTGMSVQSSSERSHFANKIKALNRLKAKLLVIAEEQNVSDISSIKKDTIMDMCHKETRRNLRICTVRIRFTRIRVSNVHRKSLNRINLGSPKTEKNIRIFGVPLNLRSHKTEMNIRICGVPLNLRSL</sequence>
<dbReference type="Pfam" id="PF03462">
    <property type="entry name" value="PCRF"/>
    <property type="match status" value="1"/>
</dbReference>
<organism evidence="3 4">
    <name type="scientific">Hevea brasiliensis</name>
    <name type="common">Para rubber tree</name>
    <name type="synonym">Siphonia brasiliensis</name>
    <dbReference type="NCBI Taxonomy" id="3981"/>
    <lineage>
        <taxon>Eukaryota</taxon>
        <taxon>Viridiplantae</taxon>
        <taxon>Streptophyta</taxon>
        <taxon>Embryophyta</taxon>
        <taxon>Tracheophyta</taxon>
        <taxon>Spermatophyta</taxon>
        <taxon>Magnoliopsida</taxon>
        <taxon>eudicotyledons</taxon>
        <taxon>Gunneridae</taxon>
        <taxon>Pentapetalae</taxon>
        <taxon>rosids</taxon>
        <taxon>fabids</taxon>
        <taxon>Malpighiales</taxon>
        <taxon>Euphorbiaceae</taxon>
        <taxon>Crotonoideae</taxon>
        <taxon>Micrandreae</taxon>
        <taxon>Hevea</taxon>
    </lineage>
</organism>